<dbReference type="AlphaFoldDB" id="A0AAX2UNS1"/>
<dbReference type="EMBL" id="PDXJ01000026">
    <property type="protein sequence ID" value="TND51903.1"/>
    <property type="molecule type" value="Genomic_DNA"/>
</dbReference>
<proteinExistence type="predicted"/>
<dbReference type="RefSeq" id="WP_107961257.1">
    <property type="nucleotide sequence ID" value="NZ_AP027934.1"/>
</dbReference>
<evidence type="ECO:0008006" key="3">
    <source>
        <dbReference type="Google" id="ProtNLM"/>
    </source>
</evidence>
<accession>A0AAX2UNS1</accession>
<dbReference type="Proteomes" id="UP000796104">
    <property type="component" value="Unassembled WGS sequence"/>
</dbReference>
<name>A0AAX2UNS1_AERVE</name>
<reference evidence="1" key="1">
    <citation type="submission" date="2017-10" db="EMBL/GenBank/DDBJ databases">
        <authorList>
            <person name="Colston S.M."/>
            <person name="Graf J."/>
        </authorList>
    </citation>
    <scope>NUCLEOTIDE SEQUENCE</scope>
    <source>
        <strain evidence="1">BAQ071013-135</strain>
    </source>
</reference>
<organism evidence="1 2">
    <name type="scientific">Aeromonas veronii</name>
    <dbReference type="NCBI Taxonomy" id="654"/>
    <lineage>
        <taxon>Bacteria</taxon>
        <taxon>Pseudomonadati</taxon>
        <taxon>Pseudomonadota</taxon>
        <taxon>Gammaproteobacteria</taxon>
        <taxon>Aeromonadales</taxon>
        <taxon>Aeromonadaceae</taxon>
        <taxon>Aeromonas</taxon>
    </lineage>
</organism>
<reference evidence="1" key="2">
    <citation type="journal article" date="2019" name="PLoS ONE">
        <title>Identification and characterization of putative Aeromonas spp. T3SS effectors.</title>
        <authorList>
            <person name="Rangel L.T."/>
            <person name="Marden J."/>
            <person name="Colston S."/>
            <person name="Setubal J.C."/>
            <person name="Graf J."/>
            <person name="Gogarten J.P."/>
        </authorList>
    </citation>
    <scope>NUCLEOTIDE SEQUENCE</scope>
    <source>
        <strain evidence="1">BAQ071013-135</strain>
    </source>
</reference>
<evidence type="ECO:0000313" key="1">
    <source>
        <dbReference type="EMBL" id="TND51903.1"/>
    </source>
</evidence>
<protein>
    <recommendedName>
        <fullName evidence="3">Holin of 3TMs, for gene-transfer release</fullName>
    </recommendedName>
</protein>
<dbReference type="InterPro" id="IPR021497">
    <property type="entry name" value="GTA_holin_3TM"/>
</dbReference>
<comment type="caution">
    <text evidence="1">The sequence shown here is derived from an EMBL/GenBank/DDBJ whole genome shotgun (WGS) entry which is preliminary data.</text>
</comment>
<evidence type="ECO:0000313" key="2">
    <source>
        <dbReference type="Proteomes" id="UP000796104"/>
    </source>
</evidence>
<gene>
    <name evidence="1" type="ORF">CF123_18715</name>
</gene>
<dbReference type="Pfam" id="PF11351">
    <property type="entry name" value="GTA_holin_3TM"/>
    <property type="match status" value="1"/>
</dbReference>
<sequence length="152" mass="16613">MIPLVSSVLETVSNVVSGTVGKFIEDKDKAKELETALTAQLTTSVVELLGREVDAQKSVIVAEAQGESWLQRNWRPIIMMALSTMVCIYWMGWTHQDMDQEVVLKILDIVQIGLGGYIGGRTAEKLADKGVEIFRARAAAISAGSYQEGGKR</sequence>